<protein>
    <submittedName>
        <fullName evidence="1">Uncharacterized protein</fullName>
    </submittedName>
</protein>
<dbReference type="Proteomes" id="UP000187455">
    <property type="component" value="Unassembled WGS sequence"/>
</dbReference>
<dbReference type="OrthoDB" id="10581211at2759"/>
<reference evidence="1 2" key="1">
    <citation type="journal article" date="2016" name="Mol. Biol. Evol.">
        <title>Genome-Wide Survey of Gut Fungi (Harpellales) Reveals the First Horizontally Transferred Ubiquitin Gene from a Mosquito Host.</title>
        <authorList>
            <person name="Wang Y."/>
            <person name="White M.M."/>
            <person name="Kvist S."/>
            <person name="Moncalvo J.M."/>
        </authorList>
    </citation>
    <scope>NUCLEOTIDE SEQUENCE [LARGE SCALE GENOMIC DNA]</scope>
    <source>
        <strain evidence="1 2">ALG-7-W6</strain>
    </source>
</reference>
<comment type="caution">
    <text evidence="1">The sequence shown here is derived from an EMBL/GenBank/DDBJ whole genome shotgun (WGS) entry which is preliminary data.</text>
</comment>
<gene>
    <name evidence="1" type="ORF">AYI68_g515</name>
</gene>
<evidence type="ECO:0000313" key="1">
    <source>
        <dbReference type="EMBL" id="OLY85308.1"/>
    </source>
</evidence>
<sequence>MKTEYYYSWFPDKHSVGQNSLKANLLKWKNPYCCLPVEPDFASNKEDQKRAIDSEIGHTTLEVSDLFSRPEETLHLITIITNSNDCNIRPQNRQISAFEQQEMMSNCILAQQRFLKNQYLSDIAIEIFFSKERCRKCRSRYYDTQQRFLDWITSSNINSAI</sequence>
<proteinExistence type="predicted"/>
<name>A0A1R0H888_9FUNG</name>
<evidence type="ECO:0000313" key="2">
    <source>
        <dbReference type="Proteomes" id="UP000187455"/>
    </source>
</evidence>
<dbReference type="AlphaFoldDB" id="A0A1R0H888"/>
<keyword evidence="2" id="KW-1185">Reference proteome</keyword>
<organism evidence="1 2">
    <name type="scientific">Smittium mucronatum</name>
    <dbReference type="NCBI Taxonomy" id="133383"/>
    <lineage>
        <taxon>Eukaryota</taxon>
        <taxon>Fungi</taxon>
        <taxon>Fungi incertae sedis</taxon>
        <taxon>Zoopagomycota</taxon>
        <taxon>Kickxellomycotina</taxon>
        <taxon>Harpellomycetes</taxon>
        <taxon>Harpellales</taxon>
        <taxon>Legeriomycetaceae</taxon>
        <taxon>Smittium</taxon>
    </lineage>
</organism>
<dbReference type="EMBL" id="LSSL01000161">
    <property type="protein sequence ID" value="OLY85308.1"/>
    <property type="molecule type" value="Genomic_DNA"/>
</dbReference>
<accession>A0A1R0H888</accession>
<dbReference type="STRING" id="133383.A0A1R0H888"/>